<protein>
    <submittedName>
        <fullName evidence="1">Uncharacterized protein</fullName>
    </submittedName>
</protein>
<gene>
    <name evidence="1" type="ORF">NCTC9239_00112</name>
</gene>
<organism evidence="1 2">
    <name type="scientific">Brevundimonas vancanneytii</name>
    <dbReference type="NCBI Taxonomy" id="1325724"/>
    <lineage>
        <taxon>Bacteria</taxon>
        <taxon>Pseudomonadati</taxon>
        <taxon>Pseudomonadota</taxon>
        <taxon>Alphaproteobacteria</taxon>
        <taxon>Caulobacterales</taxon>
        <taxon>Caulobacteraceae</taxon>
        <taxon>Brevundimonas</taxon>
    </lineage>
</organism>
<sequence>MNRLTNAGALDGASGWTRFPAGLNLRVDEADRGAPGRIVLKADGASAAPGQAFGVATAANAAADIRDAPVVEVSAAAAAFINGAAVAPFVRVRFVDEAGDTVMSYDLQVRRPVLERWGVAREGLRDTYFTAWARLPRPTLAVAAILEAGAVAQAAGQHVEAVLLKPMVAVPPAGLSHPLLWSPGLHSAPDLQRAAWPGWLREIEVGATFEPKAGRIEFDAGPGRPMSRPIASDPARKLAGRIRGDVVQRAALEAFAAGANGFWMVEPGSERLCVASWAADGAPRLSETRGALHLMDFTLWLETA</sequence>
<dbReference type="RefSeq" id="WP_138140645.1">
    <property type="nucleotide sequence ID" value="NZ_LR588407.1"/>
</dbReference>
<dbReference type="AlphaFoldDB" id="A0A4P1JRD7"/>
<dbReference type="EMBL" id="LR588407">
    <property type="protein sequence ID" value="VTO10697.1"/>
    <property type="molecule type" value="Genomic_DNA"/>
</dbReference>
<evidence type="ECO:0000313" key="2">
    <source>
        <dbReference type="Proteomes" id="UP000309952"/>
    </source>
</evidence>
<evidence type="ECO:0000313" key="1">
    <source>
        <dbReference type="EMBL" id="VTO10697.1"/>
    </source>
</evidence>
<dbReference type="KEGG" id="bvy:NCTC9239_00112"/>
<proteinExistence type="predicted"/>
<keyword evidence="2" id="KW-1185">Reference proteome</keyword>
<reference evidence="1 2" key="1">
    <citation type="submission" date="2019-04" db="EMBL/GenBank/DDBJ databases">
        <authorList>
            <consortium name="Pathogen Informatics"/>
        </authorList>
    </citation>
    <scope>NUCLEOTIDE SEQUENCE [LARGE SCALE GENOMIC DNA]</scope>
    <source>
        <strain evidence="1 2">NCTC9239</strain>
    </source>
</reference>
<name>A0A4P1JRD7_9CAUL</name>
<accession>A0A4P1JRD7</accession>
<dbReference type="Proteomes" id="UP000309952">
    <property type="component" value="Chromosome"/>
</dbReference>